<dbReference type="Gene3D" id="2.60.120.10">
    <property type="entry name" value="Jelly Rolls"/>
    <property type="match status" value="1"/>
</dbReference>
<dbReference type="InterPro" id="IPR018490">
    <property type="entry name" value="cNMP-bd_dom_sf"/>
</dbReference>
<dbReference type="RefSeq" id="WP_161138485.1">
    <property type="nucleotide sequence ID" value="NZ_SPKJ01000001.1"/>
</dbReference>
<name>A0A964WRP3_9HYPH</name>
<organism evidence="5 6">
    <name type="scientific">Propylenella binzhouense</name>
    <dbReference type="NCBI Taxonomy" id="2555902"/>
    <lineage>
        <taxon>Bacteria</taxon>
        <taxon>Pseudomonadati</taxon>
        <taxon>Pseudomonadota</taxon>
        <taxon>Alphaproteobacteria</taxon>
        <taxon>Hyphomicrobiales</taxon>
        <taxon>Propylenellaceae</taxon>
        <taxon>Propylenella</taxon>
    </lineage>
</organism>
<sequence length="219" mass="24619">MFRSSGCADPDFGPHNSRNGKDIHSISILRTFHRDQDVFECDHRCDWWYRIVSGATRKYRIRSDGRRQIADIHLPGDFFGFSSNEKHGFSVQAIVEGTTIACYPRRMTEALADSDPSVARLIRMGTFAAIERLEQQMLVVSTTSAPERVKAFLVHFRDRVGRSGEDGLALPITRYDIADLLGLSTETVCRAFTDLRERGAISLEGPRQVTIIRPGSGKD</sequence>
<dbReference type="GO" id="GO:0006355">
    <property type="term" value="P:regulation of DNA-templated transcription"/>
    <property type="evidence" value="ECO:0007669"/>
    <property type="project" value="InterPro"/>
</dbReference>
<gene>
    <name evidence="5" type="ORF">E4O86_00110</name>
</gene>
<dbReference type="OrthoDB" id="667966at2"/>
<dbReference type="PROSITE" id="PS51063">
    <property type="entry name" value="HTH_CRP_2"/>
    <property type="match status" value="1"/>
</dbReference>
<dbReference type="CDD" id="cd00092">
    <property type="entry name" value="HTH_CRP"/>
    <property type="match status" value="1"/>
</dbReference>
<proteinExistence type="predicted"/>
<dbReference type="PRINTS" id="PR00034">
    <property type="entry name" value="HTHCRP"/>
</dbReference>
<keyword evidence="2" id="KW-0238">DNA-binding</keyword>
<dbReference type="InterPro" id="IPR036388">
    <property type="entry name" value="WH-like_DNA-bd_sf"/>
</dbReference>
<dbReference type="Pfam" id="PF00027">
    <property type="entry name" value="cNMP_binding"/>
    <property type="match status" value="1"/>
</dbReference>
<accession>A0A964WRP3</accession>
<evidence type="ECO:0000313" key="5">
    <source>
        <dbReference type="EMBL" id="MYZ46129.1"/>
    </source>
</evidence>
<keyword evidence="3" id="KW-0804">Transcription</keyword>
<evidence type="ECO:0000259" key="4">
    <source>
        <dbReference type="PROSITE" id="PS51063"/>
    </source>
</evidence>
<dbReference type="InterPro" id="IPR012318">
    <property type="entry name" value="HTH_CRP"/>
</dbReference>
<dbReference type="SMART" id="SM00419">
    <property type="entry name" value="HTH_CRP"/>
    <property type="match status" value="1"/>
</dbReference>
<dbReference type="InterPro" id="IPR000595">
    <property type="entry name" value="cNMP-bd_dom"/>
</dbReference>
<evidence type="ECO:0000256" key="3">
    <source>
        <dbReference type="ARBA" id="ARBA00023163"/>
    </source>
</evidence>
<keyword evidence="1" id="KW-0805">Transcription regulation</keyword>
<dbReference type="CDD" id="cd00038">
    <property type="entry name" value="CAP_ED"/>
    <property type="match status" value="1"/>
</dbReference>
<comment type="caution">
    <text evidence="5">The sequence shown here is derived from an EMBL/GenBank/DDBJ whole genome shotgun (WGS) entry which is preliminary data.</text>
</comment>
<dbReference type="InterPro" id="IPR036390">
    <property type="entry name" value="WH_DNA-bd_sf"/>
</dbReference>
<dbReference type="SUPFAM" id="SSF46785">
    <property type="entry name" value="Winged helix' DNA-binding domain"/>
    <property type="match status" value="1"/>
</dbReference>
<dbReference type="Pfam" id="PF13545">
    <property type="entry name" value="HTH_Crp_2"/>
    <property type="match status" value="1"/>
</dbReference>
<protein>
    <submittedName>
        <fullName evidence="5">Cyclic nucleotide-binding domain-containing protein</fullName>
    </submittedName>
</protein>
<evidence type="ECO:0000256" key="1">
    <source>
        <dbReference type="ARBA" id="ARBA00023015"/>
    </source>
</evidence>
<keyword evidence="6" id="KW-1185">Reference proteome</keyword>
<dbReference type="Gene3D" id="1.10.10.10">
    <property type="entry name" value="Winged helix-like DNA-binding domain superfamily/Winged helix DNA-binding domain"/>
    <property type="match status" value="1"/>
</dbReference>
<feature type="domain" description="HTH crp-type" evidence="4">
    <location>
        <begin position="143"/>
        <end position="215"/>
    </location>
</feature>
<dbReference type="SUPFAM" id="SSF51206">
    <property type="entry name" value="cAMP-binding domain-like"/>
    <property type="match status" value="1"/>
</dbReference>
<dbReference type="EMBL" id="SPKJ01000001">
    <property type="protein sequence ID" value="MYZ46129.1"/>
    <property type="molecule type" value="Genomic_DNA"/>
</dbReference>
<dbReference type="AlphaFoldDB" id="A0A964WRP3"/>
<dbReference type="InterPro" id="IPR014710">
    <property type="entry name" value="RmlC-like_jellyroll"/>
</dbReference>
<dbReference type="Proteomes" id="UP000773614">
    <property type="component" value="Unassembled WGS sequence"/>
</dbReference>
<evidence type="ECO:0000313" key="6">
    <source>
        <dbReference type="Proteomes" id="UP000773614"/>
    </source>
</evidence>
<reference evidence="5" key="1">
    <citation type="submission" date="2019-03" db="EMBL/GenBank/DDBJ databases">
        <title>Afifella sp. nov., isolated from activated sludge.</title>
        <authorList>
            <person name="Li Q."/>
            <person name="Liu Y."/>
        </authorList>
    </citation>
    <scope>NUCLEOTIDE SEQUENCE</scope>
    <source>
        <strain evidence="5">L72</strain>
    </source>
</reference>
<dbReference type="GO" id="GO:0003677">
    <property type="term" value="F:DNA binding"/>
    <property type="evidence" value="ECO:0007669"/>
    <property type="project" value="UniProtKB-KW"/>
</dbReference>
<evidence type="ECO:0000256" key="2">
    <source>
        <dbReference type="ARBA" id="ARBA00023125"/>
    </source>
</evidence>